<sequence length="162" mass="18737">MEDQLKLQRSNEKKKKRKKKKVRSIMYKEALLCTNDLVGALSSDIVSLLQEFKDVIPEEVPYGLPPIRGIEHQIDFMPGASIPNRPAYRSNPEETKELQRQVGELLEKGYVRESMSPCAVPNHHCYRVSSQLLVEFISKAMRCKWVYKLKKDANGNIERYKA</sequence>
<comment type="caution">
    <text evidence="1">The sequence shown here is derived from an EMBL/GenBank/DDBJ whole genome shotgun (WGS) entry which is preliminary data.</text>
</comment>
<proteinExistence type="predicted"/>
<evidence type="ECO:0000313" key="2">
    <source>
        <dbReference type="Proteomes" id="UP001163603"/>
    </source>
</evidence>
<gene>
    <name evidence="1" type="ORF">Pint_27551</name>
</gene>
<keyword evidence="2" id="KW-1185">Reference proteome</keyword>
<organism evidence="1 2">
    <name type="scientific">Pistacia integerrima</name>
    <dbReference type="NCBI Taxonomy" id="434235"/>
    <lineage>
        <taxon>Eukaryota</taxon>
        <taxon>Viridiplantae</taxon>
        <taxon>Streptophyta</taxon>
        <taxon>Embryophyta</taxon>
        <taxon>Tracheophyta</taxon>
        <taxon>Spermatophyta</taxon>
        <taxon>Magnoliopsida</taxon>
        <taxon>eudicotyledons</taxon>
        <taxon>Gunneridae</taxon>
        <taxon>Pentapetalae</taxon>
        <taxon>rosids</taxon>
        <taxon>malvids</taxon>
        <taxon>Sapindales</taxon>
        <taxon>Anacardiaceae</taxon>
        <taxon>Pistacia</taxon>
    </lineage>
</organism>
<protein>
    <submittedName>
        <fullName evidence="1">Uncharacterized protein</fullName>
    </submittedName>
</protein>
<accession>A0ACC0YNL6</accession>
<reference evidence="2" key="1">
    <citation type="journal article" date="2023" name="G3 (Bethesda)">
        <title>Genome assembly and association tests identify interacting loci associated with vigor, precocity, and sex in interspecific pistachio rootstocks.</title>
        <authorList>
            <person name="Palmer W."/>
            <person name="Jacygrad E."/>
            <person name="Sagayaradj S."/>
            <person name="Cavanaugh K."/>
            <person name="Han R."/>
            <person name="Bertier L."/>
            <person name="Beede B."/>
            <person name="Kafkas S."/>
            <person name="Golino D."/>
            <person name="Preece J."/>
            <person name="Michelmore R."/>
        </authorList>
    </citation>
    <scope>NUCLEOTIDE SEQUENCE [LARGE SCALE GENOMIC DNA]</scope>
</reference>
<name>A0ACC0YNL6_9ROSI</name>
<dbReference type="Proteomes" id="UP001163603">
    <property type="component" value="Chromosome 5"/>
</dbReference>
<evidence type="ECO:0000313" key="1">
    <source>
        <dbReference type="EMBL" id="KAJ0040058.1"/>
    </source>
</evidence>
<dbReference type="EMBL" id="CM047740">
    <property type="protein sequence ID" value="KAJ0040058.1"/>
    <property type="molecule type" value="Genomic_DNA"/>
</dbReference>